<accession>A0A0G4I1L2</accession>
<evidence type="ECO:0000256" key="3">
    <source>
        <dbReference type="PROSITE-ProRule" id="PRU00023"/>
    </source>
</evidence>
<feature type="repeat" description="ANK" evidence="3">
    <location>
        <begin position="167"/>
        <end position="184"/>
    </location>
</feature>
<feature type="repeat" description="ANK" evidence="3">
    <location>
        <begin position="134"/>
        <end position="166"/>
    </location>
</feature>
<dbReference type="PROSITE" id="PS50297">
    <property type="entry name" value="ANK_REP_REGION"/>
    <property type="match status" value="2"/>
</dbReference>
<dbReference type="PANTHER" id="PTHR24126:SF14">
    <property type="entry name" value="ANK_REP_REGION DOMAIN-CONTAINING PROTEIN"/>
    <property type="match status" value="1"/>
</dbReference>
<dbReference type="AlphaFoldDB" id="A0A0G4I1L2"/>
<protein>
    <submittedName>
        <fullName evidence="4">Uncharacterized protein</fullName>
    </submittedName>
</protein>
<organism evidence="4">
    <name type="scientific">Chromera velia CCMP2878</name>
    <dbReference type="NCBI Taxonomy" id="1169474"/>
    <lineage>
        <taxon>Eukaryota</taxon>
        <taxon>Sar</taxon>
        <taxon>Alveolata</taxon>
        <taxon>Colpodellida</taxon>
        <taxon>Chromeraceae</taxon>
        <taxon>Chromera</taxon>
    </lineage>
</organism>
<dbReference type="SUPFAM" id="SSF48403">
    <property type="entry name" value="Ankyrin repeat"/>
    <property type="match status" value="1"/>
</dbReference>
<dbReference type="Pfam" id="PF12796">
    <property type="entry name" value="Ank_2"/>
    <property type="match status" value="1"/>
</dbReference>
<dbReference type="Gene3D" id="1.25.40.20">
    <property type="entry name" value="Ankyrin repeat-containing domain"/>
    <property type="match status" value="2"/>
</dbReference>
<evidence type="ECO:0000313" key="4">
    <source>
        <dbReference type="EMBL" id="CEM50751.1"/>
    </source>
</evidence>
<feature type="repeat" description="ANK" evidence="3">
    <location>
        <begin position="70"/>
        <end position="102"/>
    </location>
</feature>
<name>A0A0G4I1L2_9ALVE</name>
<reference evidence="4" key="1">
    <citation type="submission" date="2014-11" db="EMBL/GenBank/DDBJ databases">
        <authorList>
            <person name="Otto D Thomas"/>
            <person name="Naeem Raeece"/>
        </authorList>
    </citation>
    <scope>NUCLEOTIDE SEQUENCE</scope>
</reference>
<keyword evidence="1" id="KW-0677">Repeat</keyword>
<keyword evidence="2 3" id="KW-0040">ANK repeat</keyword>
<dbReference type="PhylomeDB" id="A0A0G4I1L2"/>
<proteinExistence type="predicted"/>
<dbReference type="InterPro" id="IPR036770">
    <property type="entry name" value="Ankyrin_rpt-contain_sf"/>
</dbReference>
<dbReference type="SMART" id="SM00248">
    <property type="entry name" value="ANK"/>
    <property type="match status" value="3"/>
</dbReference>
<dbReference type="PANTHER" id="PTHR24126">
    <property type="entry name" value="ANKYRIN REPEAT, PH AND SEC7 DOMAIN CONTAINING PROTEIN SECG-RELATED"/>
    <property type="match status" value="1"/>
</dbReference>
<dbReference type="VEuPathDB" id="CryptoDB:Cvel_10167"/>
<dbReference type="PROSITE" id="PS50088">
    <property type="entry name" value="ANK_REPEAT"/>
    <property type="match status" value="3"/>
</dbReference>
<sequence length="184" mass="19602">MNASCRMDLSPLFAYDISNVIRSFTAVGADQLHEKLDEFFEAEAGEERRAKREDLTLLLHVGVDVDGLVDNDTALMKAVQAISLEAVKILVEAGAGLGVRKSNGSSVLHIAGITFEIAEFLISCGGDVKAENQGGLQPFEVAAEDNQTDLIDLYLKHGADVHAKDADGDTALHVAAMVGHRDAA</sequence>
<dbReference type="InterPro" id="IPR002110">
    <property type="entry name" value="Ankyrin_rpt"/>
</dbReference>
<evidence type="ECO:0000256" key="1">
    <source>
        <dbReference type="ARBA" id="ARBA00022737"/>
    </source>
</evidence>
<gene>
    <name evidence="4" type="ORF">Cvel_10167</name>
</gene>
<evidence type="ECO:0000256" key="2">
    <source>
        <dbReference type="ARBA" id="ARBA00023043"/>
    </source>
</evidence>
<dbReference type="EMBL" id="CDMZ01004743">
    <property type="protein sequence ID" value="CEM50751.1"/>
    <property type="molecule type" value="Genomic_DNA"/>
</dbReference>